<dbReference type="Proteomes" id="UP000318582">
    <property type="component" value="Unassembled WGS sequence"/>
</dbReference>
<proteinExistence type="predicted"/>
<comment type="caution">
    <text evidence="3">The sequence shown here is derived from an EMBL/GenBank/DDBJ whole genome shotgun (WGS) entry which is preliminary data.</text>
</comment>
<evidence type="ECO:0000313" key="3">
    <source>
        <dbReference type="EMBL" id="TPX54326.1"/>
    </source>
</evidence>
<reference evidence="3 4" key="1">
    <citation type="journal article" date="2019" name="Sci. Rep.">
        <title>Comparative genomics of chytrid fungi reveal insights into the obligate biotrophic and pathogenic lifestyle of Synchytrium endobioticum.</title>
        <authorList>
            <person name="van de Vossenberg B.T.L.H."/>
            <person name="Warris S."/>
            <person name="Nguyen H.D.T."/>
            <person name="van Gent-Pelzer M.P.E."/>
            <person name="Joly D.L."/>
            <person name="van de Geest H.C."/>
            <person name="Bonants P.J.M."/>
            <person name="Smith D.S."/>
            <person name="Levesque C.A."/>
            <person name="van der Lee T.A.J."/>
        </authorList>
    </citation>
    <scope>NUCLEOTIDE SEQUENCE [LARGE SCALE GENOMIC DNA]</scope>
    <source>
        <strain evidence="3 4">CBS 809.83</strain>
    </source>
</reference>
<organism evidence="3 4">
    <name type="scientific">Powellomyces hirtus</name>
    <dbReference type="NCBI Taxonomy" id="109895"/>
    <lineage>
        <taxon>Eukaryota</taxon>
        <taxon>Fungi</taxon>
        <taxon>Fungi incertae sedis</taxon>
        <taxon>Chytridiomycota</taxon>
        <taxon>Chytridiomycota incertae sedis</taxon>
        <taxon>Chytridiomycetes</taxon>
        <taxon>Spizellomycetales</taxon>
        <taxon>Powellomycetaceae</taxon>
        <taxon>Powellomyces</taxon>
    </lineage>
</organism>
<dbReference type="AlphaFoldDB" id="A0A507DS13"/>
<evidence type="ECO:0000256" key="1">
    <source>
        <dbReference type="SAM" id="MobiDB-lite"/>
    </source>
</evidence>
<dbReference type="Gene3D" id="2.60.120.430">
    <property type="entry name" value="Galactose-binding lectin"/>
    <property type="match status" value="1"/>
</dbReference>
<feature type="chain" id="PRO_5021278114" evidence="2">
    <location>
        <begin position="21"/>
        <end position="308"/>
    </location>
</feature>
<dbReference type="InterPro" id="IPR008979">
    <property type="entry name" value="Galactose-bd-like_sf"/>
</dbReference>
<gene>
    <name evidence="3" type="ORF">PhCBS80983_g05961</name>
</gene>
<keyword evidence="2" id="KW-0732">Signal</keyword>
<keyword evidence="4" id="KW-1185">Reference proteome</keyword>
<sequence>MHATFAASLLVSSMAASVMAQSAPYLDGTWKQIQPEVINCGPDILVDDFSNPRQGRLPLQGETADRWLDLLGGDYGKSGVGMEWSITTAGAALTPTSKEAFFFFKLDAGACYDLTSVNSLVFDIVAPAGSNFAMGLTQKTPDCKERVGGETGISDSPYVDLTKYITPNGQKQTVVLPFQDIKGAGDKLFDFAHLKDVTFINWTPPNVETVISNIRLRRACNGNGPTGTNTTVSTGSSPGAVPPQSSPAADATPAPSSTTDLGATATATPSDAASANAGTEPKIPNGAHALAATGLGLSALVAGVLALI</sequence>
<feature type="signal peptide" evidence="2">
    <location>
        <begin position="1"/>
        <end position="20"/>
    </location>
</feature>
<accession>A0A507DS13</accession>
<dbReference type="STRING" id="109895.A0A507DS13"/>
<feature type="compositionally biased region" description="Low complexity" evidence="1">
    <location>
        <begin position="246"/>
        <end position="277"/>
    </location>
</feature>
<dbReference type="EMBL" id="QEAQ01000159">
    <property type="protein sequence ID" value="TPX54326.1"/>
    <property type="molecule type" value="Genomic_DNA"/>
</dbReference>
<evidence type="ECO:0000256" key="2">
    <source>
        <dbReference type="SAM" id="SignalP"/>
    </source>
</evidence>
<name>A0A507DS13_9FUNG</name>
<evidence type="ECO:0000313" key="4">
    <source>
        <dbReference type="Proteomes" id="UP000318582"/>
    </source>
</evidence>
<feature type="region of interest" description="Disordered" evidence="1">
    <location>
        <begin position="222"/>
        <end position="280"/>
    </location>
</feature>
<dbReference type="SUPFAM" id="SSF49785">
    <property type="entry name" value="Galactose-binding domain-like"/>
    <property type="match status" value="1"/>
</dbReference>
<feature type="compositionally biased region" description="Low complexity" evidence="1">
    <location>
        <begin position="222"/>
        <end position="239"/>
    </location>
</feature>
<protein>
    <submittedName>
        <fullName evidence="3">Uncharacterized protein</fullName>
    </submittedName>
</protein>